<keyword evidence="2" id="KW-1185">Reference proteome</keyword>
<gene>
    <name evidence="1" type="ORF">OUZ56_001265</name>
</gene>
<dbReference type="EMBL" id="JAOYFB010000036">
    <property type="protein sequence ID" value="KAK4019239.1"/>
    <property type="molecule type" value="Genomic_DNA"/>
</dbReference>
<comment type="caution">
    <text evidence="1">The sequence shown here is derived from an EMBL/GenBank/DDBJ whole genome shotgun (WGS) entry which is preliminary data.</text>
</comment>
<proteinExistence type="predicted"/>
<reference evidence="1 2" key="1">
    <citation type="journal article" date="2023" name="Nucleic Acids Res.">
        <title>The hologenome of Daphnia magna reveals possible DNA methylation and microbiome-mediated evolution of the host genome.</title>
        <authorList>
            <person name="Chaturvedi A."/>
            <person name="Li X."/>
            <person name="Dhandapani V."/>
            <person name="Marshall H."/>
            <person name="Kissane S."/>
            <person name="Cuenca-Cambronero M."/>
            <person name="Asole G."/>
            <person name="Calvet F."/>
            <person name="Ruiz-Romero M."/>
            <person name="Marangio P."/>
            <person name="Guigo R."/>
            <person name="Rago D."/>
            <person name="Mirbahai L."/>
            <person name="Eastwood N."/>
            <person name="Colbourne J.K."/>
            <person name="Zhou J."/>
            <person name="Mallon E."/>
            <person name="Orsini L."/>
        </authorList>
    </citation>
    <scope>NUCLEOTIDE SEQUENCE [LARGE SCALE GENOMIC DNA]</scope>
    <source>
        <strain evidence="1">LRV0_1</strain>
    </source>
</reference>
<dbReference type="Proteomes" id="UP001234178">
    <property type="component" value="Unassembled WGS sequence"/>
</dbReference>
<sequence length="82" mass="9194">MDIDKKRLLDDDGIAMCTMYTSIKIECLFPHRFVVCHSKLDHSEVSASVFVFTGNVINDDATLCVHSSQSAYSHLNNMIANK</sequence>
<accession>A0ABR0A2Q1</accession>
<evidence type="ECO:0000313" key="2">
    <source>
        <dbReference type="Proteomes" id="UP001234178"/>
    </source>
</evidence>
<evidence type="ECO:0000313" key="1">
    <source>
        <dbReference type="EMBL" id="KAK4019239.1"/>
    </source>
</evidence>
<name>A0ABR0A2Q1_9CRUS</name>
<protein>
    <submittedName>
        <fullName evidence="1">Uncharacterized protein</fullName>
    </submittedName>
</protein>
<organism evidence="1 2">
    <name type="scientific">Daphnia magna</name>
    <dbReference type="NCBI Taxonomy" id="35525"/>
    <lineage>
        <taxon>Eukaryota</taxon>
        <taxon>Metazoa</taxon>
        <taxon>Ecdysozoa</taxon>
        <taxon>Arthropoda</taxon>
        <taxon>Crustacea</taxon>
        <taxon>Branchiopoda</taxon>
        <taxon>Diplostraca</taxon>
        <taxon>Cladocera</taxon>
        <taxon>Anomopoda</taxon>
        <taxon>Daphniidae</taxon>
        <taxon>Daphnia</taxon>
    </lineage>
</organism>